<protein>
    <submittedName>
        <fullName evidence="2">Uncharacterized protein</fullName>
    </submittedName>
</protein>
<organism evidence="2 3">
    <name type="scientific">Gemmata obscuriglobus</name>
    <dbReference type="NCBI Taxonomy" id="114"/>
    <lineage>
        <taxon>Bacteria</taxon>
        <taxon>Pseudomonadati</taxon>
        <taxon>Planctomycetota</taxon>
        <taxon>Planctomycetia</taxon>
        <taxon>Gemmatales</taxon>
        <taxon>Gemmataceae</taxon>
        <taxon>Gemmata</taxon>
    </lineage>
</organism>
<dbReference type="EMBL" id="CP025958">
    <property type="protein sequence ID" value="AWM41117.1"/>
    <property type="molecule type" value="Genomic_DNA"/>
</dbReference>
<proteinExistence type="predicted"/>
<dbReference type="AlphaFoldDB" id="A0A2Z3HC32"/>
<feature type="compositionally biased region" description="Basic and acidic residues" evidence="1">
    <location>
        <begin position="65"/>
        <end position="75"/>
    </location>
</feature>
<dbReference type="Proteomes" id="UP000245802">
    <property type="component" value="Chromosome"/>
</dbReference>
<sequence length="96" mass="10512">MADEQLKRFGTTAESAERLAQQAAAAETVLGIHGVSVTARDTNAPAGVAPRSEVEKHFPVHNTPSRRDPQHRTVELPKPVTPEVADRFNRLFGRSE</sequence>
<evidence type="ECO:0000256" key="1">
    <source>
        <dbReference type="SAM" id="MobiDB-lite"/>
    </source>
</evidence>
<feature type="region of interest" description="Disordered" evidence="1">
    <location>
        <begin position="59"/>
        <end position="79"/>
    </location>
</feature>
<keyword evidence="3" id="KW-1185">Reference proteome</keyword>
<evidence type="ECO:0000313" key="2">
    <source>
        <dbReference type="EMBL" id="AWM41117.1"/>
    </source>
</evidence>
<gene>
    <name evidence="2" type="ORF">C1280_31780</name>
</gene>
<name>A0A2Z3HC32_9BACT</name>
<accession>A0A2Z3HC32</accession>
<reference evidence="2 3" key="1">
    <citation type="submission" date="2018-01" db="EMBL/GenBank/DDBJ databases">
        <title>G. obscuriglobus.</title>
        <authorList>
            <person name="Franke J."/>
            <person name="Blomberg W."/>
            <person name="Selmecki A."/>
        </authorList>
    </citation>
    <scope>NUCLEOTIDE SEQUENCE [LARGE SCALE GENOMIC DNA]</scope>
    <source>
        <strain evidence="2 3">DSM 5831</strain>
    </source>
</reference>
<dbReference type="KEGG" id="gog:C1280_31780"/>
<evidence type="ECO:0000313" key="3">
    <source>
        <dbReference type="Proteomes" id="UP000245802"/>
    </source>
</evidence>